<organism evidence="2 3">
    <name type="scientific">Microcystis aeruginosa Ma_QC_C_20070703_M131</name>
    <dbReference type="NCBI Taxonomy" id="2486263"/>
    <lineage>
        <taxon>Bacteria</taxon>
        <taxon>Bacillati</taxon>
        <taxon>Cyanobacteriota</taxon>
        <taxon>Cyanophyceae</taxon>
        <taxon>Oscillatoriophycideae</taxon>
        <taxon>Chroococcales</taxon>
        <taxon>Microcystaceae</taxon>
        <taxon>Microcystis</taxon>
    </lineage>
</organism>
<dbReference type="CDD" id="cd09874">
    <property type="entry name" value="PIN_MT3492-like"/>
    <property type="match status" value="1"/>
</dbReference>
<name>A0A551Y1S5_MICAE</name>
<reference evidence="2 3" key="1">
    <citation type="submission" date="2019-01" db="EMBL/GenBank/DDBJ databases">
        <title>Coherence of Microcystis species and biogeography revealed through population genomics.</title>
        <authorList>
            <person name="Perez-Carrascal O.M."/>
            <person name="Terrat Y."/>
            <person name="Giani A."/>
            <person name="Fortin N."/>
            <person name="Tromas N."/>
            <person name="Shapiro B.J."/>
        </authorList>
    </citation>
    <scope>NUCLEOTIDE SEQUENCE [LARGE SCALE GENOMIC DNA]</scope>
    <source>
        <strain evidence="2">Ma_QC_C_20070703_M131</strain>
    </source>
</reference>
<evidence type="ECO:0000259" key="1">
    <source>
        <dbReference type="Pfam" id="PF01850"/>
    </source>
</evidence>
<proteinExistence type="predicted"/>
<dbReference type="Pfam" id="PF01850">
    <property type="entry name" value="PIN"/>
    <property type="match status" value="1"/>
</dbReference>
<protein>
    <submittedName>
        <fullName evidence="2">PIN domain-containing protein</fullName>
    </submittedName>
</protein>
<accession>A0A551Y1S5</accession>
<gene>
    <name evidence="2" type="ORF">EWV85_10175</name>
</gene>
<feature type="domain" description="PIN" evidence="1">
    <location>
        <begin position="14"/>
        <end position="134"/>
    </location>
</feature>
<evidence type="ECO:0000313" key="3">
    <source>
        <dbReference type="Proteomes" id="UP000316443"/>
    </source>
</evidence>
<evidence type="ECO:0000313" key="2">
    <source>
        <dbReference type="EMBL" id="TRT54919.1"/>
    </source>
</evidence>
<dbReference type="Gene3D" id="3.40.50.1010">
    <property type="entry name" value="5'-nuclease"/>
    <property type="match status" value="1"/>
</dbReference>
<dbReference type="InterPro" id="IPR029060">
    <property type="entry name" value="PIN-like_dom_sf"/>
</dbReference>
<dbReference type="AlphaFoldDB" id="A0A551Y1S5"/>
<comment type="caution">
    <text evidence="2">The sequence shown here is derived from an EMBL/GenBank/DDBJ whole genome shotgun (WGS) entry which is preliminary data.</text>
</comment>
<dbReference type="InterPro" id="IPR002716">
    <property type="entry name" value="PIN_dom"/>
</dbReference>
<sequence length="146" mass="16627">MEWLNLLKNQVVGLDTAPLIYFIEKNSLYYSIVQPFFSLVAQRHFQVVTSVITVVEVLVYPLRMGNLELAQQYRDILSNQAELSVLPVTETIAEQAAQLRATYNLRTPDAIQLATALNQKASFFLTNDNRLPQLETLQILMLNSLK</sequence>
<dbReference type="EMBL" id="SFCA01000103">
    <property type="protein sequence ID" value="TRT54919.1"/>
    <property type="molecule type" value="Genomic_DNA"/>
</dbReference>
<dbReference type="SUPFAM" id="SSF88723">
    <property type="entry name" value="PIN domain-like"/>
    <property type="match status" value="1"/>
</dbReference>
<dbReference type="Proteomes" id="UP000316443">
    <property type="component" value="Unassembled WGS sequence"/>
</dbReference>